<gene>
    <name evidence="2" type="ORF">PB1_13549</name>
</gene>
<keyword evidence="1" id="KW-0472">Membrane</keyword>
<protein>
    <submittedName>
        <fullName evidence="2">Uncharacterized protein</fullName>
    </submittedName>
</protein>
<dbReference type="PATRIC" id="fig|997296.3.peg.2863"/>
<evidence type="ECO:0000313" key="2">
    <source>
        <dbReference type="EMBL" id="EIJ78586.1"/>
    </source>
</evidence>
<keyword evidence="1" id="KW-0812">Transmembrane</keyword>
<reference evidence="2 3" key="1">
    <citation type="journal article" date="2012" name="Appl. Environ. Microbiol.">
        <title>Genome Sequence of Thermotolerant Bacillus methanolicus: Features and Regulation Related to Methylotrophy and Production of L-Lysine and L-Glutamate from Methanol.</title>
        <authorList>
            <person name="Heggeset T.M."/>
            <person name="Krog A."/>
            <person name="Balzer S."/>
            <person name="Wentzel A."/>
            <person name="Ellingsen T.E."/>
            <person name="Brautaset T."/>
        </authorList>
    </citation>
    <scope>NUCLEOTIDE SEQUENCE [LARGE SCALE GENOMIC DNA]</scope>
    <source>
        <strain evidence="2 3">PB1</strain>
    </source>
</reference>
<organism evidence="2 3">
    <name type="scientific">Bacillus methanolicus PB1</name>
    <dbReference type="NCBI Taxonomy" id="997296"/>
    <lineage>
        <taxon>Bacteria</taxon>
        <taxon>Bacillati</taxon>
        <taxon>Bacillota</taxon>
        <taxon>Bacilli</taxon>
        <taxon>Bacillales</taxon>
        <taxon>Bacillaceae</taxon>
        <taxon>Bacillus</taxon>
    </lineage>
</organism>
<dbReference type="eggNOG" id="ENOG503284B">
    <property type="taxonomic scope" value="Bacteria"/>
</dbReference>
<dbReference type="AlphaFoldDB" id="I3DWG5"/>
<feature type="transmembrane region" description="Helical" evidence="1">
    <location>
        <begin position="73"/>
        <end position="91"/>
    </location>
</feature>
<comment type="caution">
    <text evidence="2">The sequence shown here is derived from an EMBL/GenBank/DDBJ whole genome shotgun (WGS) entry which is preliminary data.</text>
</comment>
<keyword evidence="3" id="KW-1185">Reference proteome</keyword>
<sequence length="170" mass="19356">MEARKLHEYKSPITALLWSVLMCGFGQFYNEQYIFGTVLLLCEGMVNVLSKLNVSILHSFHGNFQMAHDVVSYQWGIFYPSIYGFSMWQAYNKAITINYQRKGKEPPKKTYLTGFCLGLALGMNIGVIWQPHFLHTDRLIEIFISPVFNGMLLGVIGGITGHLLEKNIKS</sequence>
<dbReference type="Proteomes" id="UP000010523">
    <property type="component" value="Unassembled WGS sequence"/>
</dbReference>
<evidence type="ECO:0000313" key="3">
    <source>
        <dbReference type="Proteomes" id="UP000010523"/>
    </source>
</evidence>
<keyword evidence="1" id="KW-1133">Transmembrane helix</keyword>
<feature type="transmembrane region" description="Helical" evidence="1">
    <location>
        <begin position="111"/>
        <end position="130"/>
    </location>
</feature>
<evidence type="ECO:0000256" key="1">
    <source>
        <dbReference type="SAM" id="Phobius"/>
    </source>
</evidence>
<dbReference type="EMBL" id="AFEU01000003">
    <property type="protein sequence ID" value="EIJ78586.1"/>
    <property type="molecule type" value="Genomic_DNA"/>
</dbReference>
<feature type="transmembrane region" description="Helical" evidence="1">
    <location>
        <begin position="142"/>
        <end position="164"/>
    </location>
</feature>
<dbReference type="RefSeq" id="WP_004437157.1">
    <property type="nucleotide sequence ID" value="NZ_AFEU01000003.1"/>
</dbReference>
<name>I3DWG5_BACMT</name>
<dbReference type="STRING" id="997296.PB1_13549"/>
<proteinExistence type="predicted"/>
<feature type="transmembrane region" description="Helical" evidence="1">
    <location>
        <begin position="12"/>
        <end position="29"/>
    </location>
</feature>
<dbReference type="OrthoDB" id="1681403at2"/>
<accession>I3DWG5</accession>